<sequence>MAGAVGGMAGLAVGHPMDTVKILMQNSLHRPTTMGV</sequence>
<dbReference type="Proteomes" id="UP000699462">
    <property type="component" value="Unassembled WGS sequence"/>
</dbReference>
<evidence type="ECO:0000256" key="3">
    <source>
        <dbReference type="ARBA" id="ARBA00022692"/>
    </source>
</evidence>
<evidence type="ECO:0000256" key="1">
    <source>
        <dbReference type="ARBA" id="ARBA00004141"/>
    </source>
</evidence>
<comment type="similarity">
    <text evidence="2">Belongs to the mitochondrial carrier (TC 2.A.29) family.</text>
</comment>
<protein>
    <submittedName>
        <fullName evidence="5">Uncharacterized protein</fullName>
    </submittedName>
</protein>
<evidence type="ECO:0000256" key="4">
    <source>
        <dbReference type="ARBA" id="ARBA00023136"/>
    </source>
</evidence>
<organism evidence="5 6">
    <name type="scientific">Paragonimus westermani</name>
    <dbReference type="NCBI Taxonomy" id="34504"/>
    <lineage>
        <taxon>Eukaryota</taxon>
        <taxon>Metazoa</taxon>
        <taxon>Spiralia</taxon>
        <taxon>Lophotrochozoa</taxon>
        <taxon>Platyhelminthes</taxon>
        <taxon>Trematoda</taxon>
        <taxon>Digenea</taxon>
        <taxon>Plagiorchiida</taxon>
        <taxon>Troglotremata</taxon>
        <taxon>Troglotrematidae</taxon>
        <taxon>Paragonimus</taxon>
    </lineage>
</organism>
<keyword evidence="6" id="KW-1185">Reference proteome</keyword>
<evidence type="ECO:0000313" key="5">
    <source>
        <dbReference type="EMBL" id="KAF8571380.1"/>
    </source>
</evidence>
<dbReference type="OrthoDB" id="193856at2759"/>
<dbReference type="EMBL" id="JTDF01000553">
    <property type="protein sequence ID" value="KAF8571380.1"/>
    <property type="molecule type" value="Genomic_DNA"/>
</dbReference>
<dbReference type="SUPFAM" id="SSF103506">
    <property type="entry name" value="Mitochondrial carrier"/>
    <property type="match status" value="1"/>
</dbReference>
<dbReference type="Pfam" id="PF00153">
    <property type="entry name" value="Mito_carr"/>
    <property type="match status" value="1"/>
</dbReference>
<dbReference type="InterPro" id="IPR023395">
    <property type="entry name" value="MCP_dom_sf"/>
</dbReference>
<reference evidence="5 6" key="1">
    <citation type="submission" date="2019-07" db="EMBL/GenBank/DDBJ databases">
        <title>Annotation for the trematode Paragonimus westermani.</title>
        <authorList>
            <person name="Choi Y.-J."/>
        </authorList>
    </citation>
    <scope>NUCLEOTIDE SEQUENCE [LARGE SCALE GENOMIC DNA]</scope>
    <source>
        <strain evidence="5">180907_Pwestermani</strain>
    </source>
</reference>
<evidence type="ECO:0000256" key="2">
    <source>
        <dbReference type="ARBA" id="ARBA00006375"/>
    </source>
</evidence>
<dbReference type="InterPro" id="IPR018108">
    <property type="entry name" value="MCP_transmembrane"/>
</dbReference>
<feature type="non-terminal residue" evidence="5">
    <location>
        <position position="36"/>
    </location>
</feature>
<dbReference type="GO" id="GO:0016020">
    <property type="term" value="C:membrane"/>
    <property type="evidence" value="ECO:0007669"/>
    <property type="project" value="UniProtKB-SubCell"/>
</dbReference>
<comment type="subcellular location">
    <subcellularLocation>
        <location evidence="1">Membrane</location>
        <topology evidence="1">Multi-pass membrane protein</topology>
    </subcellularLocation>
</comment>
<proteinExistence type="inferred from homology"/>
<keyword evidence="3" id="KW-0812">Transmembrane</keyword>
<accession>A0A8T0DV00</accession>
<comment type="caution">
    <text evidence="5">The sequence shown here is derived from an EMBL/GenBank/DDBJ whole genome shotgun (WGS) entry which is preliminary data.</text>
</comment>
<keyword evidence="4" id="KW-0472">Membrane</keyword>
<name>A0A8T0DV00_9TREM</name>
<dbReference type="AlphaFoldDB" id="A0A8T0DV00"/>
<evidence type="ECO:0000313" key="6">
    <source>
        <dbReference type="Proteomes" id="UP000699462"/>
    </source>
</evidence>
<gene>
    <name evidence="5" type="ORF">P879_07705</name>
</gene>